<reference evidence="7" key="1">
    <citation type="submission" date="2010-03" db="EMBL/GenBank/DDBJ databases">
        <title>The complete genome of Mycoplasma crocodyli MP145.</title>
        <authorList>
            <person name="Glass J.I."/>
            <person name="Durkin A.S."/>
            <person name="Hostetler J."/>
            <person name="Jackson J."/>
            <person name="Johnson J."/>
            <person name="May M.A."/>
            <person name="Paralanov V."/>
            <person name="Radune D."/>
            <person name="Szczypinski B."/>
            <person name="Brown D.R."/>
        </authorList>
    </citation>
    <scope>NUCLEOTIDE SEQUENCE [LARGE SCALE GENOMIC DNA]</scope>
    <source>
        <strain evidence="7">ATCC 51981 / MP145</strain>
    </source>
</reference>
<feature type="transmembrane region" description="Helical" evidence="5">
    <location>
        <begin position="136"/>
        <end position="155"/>
    </location>
</feature>
<feature type="transmembrane region" description="Helical" evidence="5">
    <location>
        <begin position="39"/>
        <end position="59"/>
    </location>
</feature>
<dbReference type="eggNOG" id="ENOG5032PIS">
    <property type="taxonomic scope" value="Bacteria"/>
</dbReference>
<reference key="2">
    <citation type="submission" date="2010-03" db="EMBL/GenBank/DDBJ databases">
        <authorList>
            <person name="Ma Z."/>
            <person name="Wang X."/>
            <person name="Liu H."/>
        </authorList>
    </citation>
    <scope>NUCLEOTIDE SEQUENCE</scope>
    <source>
        <strain>MP145</strain>
    </source>
</reference>
<dbReference type="EMBL" id="CP001991">
    <property type="protein sequence ID" value="ADE19730.1"/>
    <property type="molecule type" value="Genomic_DNA"/>
</dbReference>
<evidence type="ECO:0000313" key="6">
    <source>
        <dbReference type="EMBL" id="ADE19730.1"/>
    </source>
</evidence>
<comment type="subcellular location">
    <subcellularLocation>
        <location evidence="1">Membrane</location>
        <topology evidence="1">Multi-pass membrane protein</topology>
    </subcellularLocation>
</comment>
<dbReference type="OrthoDB" id="398361at2"/>
<keyword evidence="4 5" id="KW-0472">Membrane</keyword>
<dbReference type="Proteomes" id="UP000001845">
    <property type="component" value="Chromosome"/>
</dbReference>
<name>D5E4J6_MYCCM</name>
<evidence type="ECO:0000256" key="5">
    <source>
        <dbReference type="SAM" id="Phobius"/>
    </source>
</evidence>
<dbReference type="Gene3D" id="1.20.1280.290">
    <property type="match status" value="2"/>
</dbReference>
<proteinExistence type="predicted"/>
<gene>
    <name evidence="6" type="ordered locus">MCRO_0005</name>
</gene>
<dbReference type="KEGG" id="mcd:MCRO_0005"/>
<organism evidence="6 7">
    <name type="scientific">Mycoplasma crocodyli (strain ATCC 51981 / MP145)</name>
    <dbReference type="NCBI Taxonomy" id="512564"/>
    <lineage>
        <taxon>Bacteria</taxon>
        <taxon>Bacillati</taxon>
        <taxon>Mycoplasmatota</taxon>
        <taxon>Mollicutes</taxon>
        <taxon>Mycoplasmataceae</taxon>
        <taxon>Mycoplasma</taxon>
    </lineage>
</organism>
<dbReference type="GO" id="GO:0016020">
    <property type="term" value="C:membrane"/>
    <property type="evidence" value="ECO:0007669"/>
    <property type="project" value="UniProtKB-SubCell"/>
</dbReference>
<dbReference type="Pfam" id="PF04193">
    <property type="entry name" value="PQ-loop"/>
    <property type="match status" value="2"/>
</dbReference>
<reference evidence="6 7" key="3">
    <citation type="journal article" date="2011" name="J. Bacteriol.">
        <title>Genome sequences of Mycoplasma alligatoris A21JP2T and Mycoplasma crocodyli MP145T.</title>
        <authorList>
            <person name="Brown D.R."/>
            <person name="Farmerie W.G."/>
            <person name="May M."/>
            <person name="Benders G.A."/>
            <person name="Durkin A.S."/>
            <person name="Hlavinka K."/>
            <person name="Hostetler J."/>
            <person name="Jackson J."/>
            <person name="Johnson J."/>
            <person name="Miller R.H."/>
            <person name="Paralanov V."/>
            <person name="Radune D."/>
            <person name="Szczypinski B."/>
            <person name="Glass J.I."/>
        </authorList>
    </citation>
    <scope>NUCLEOTIDE SEQUENCE [LARGE SCALE GENOMIC DNA]</scope>
    <source>
        <strain evidence="7">ATCC 51981 / MP145</strain>
    </source>
</reference>
<evidence type="ECO:0000313" key="7">
    <source>
        <dbReference type="Proteomes" id="UP000001845"/>
    </source>
</evidence>
<feature type="transmembrane region" description="Helical" evidence="5">
    <location>
        <begin position="206"/>
        <end position="226"/>
    </location>
</feature>
<dbReference type="STRING" id="512564.MCRO_0005"/>
<evidence type="ECO:0000256" key="2">
    <source>
        <dbReference type="ARBA" id="ARBA00022692"/>
    </source>
</evidence>
<sequence>MNLDLLITISSWITVVITTSLSIPQLIKLIRDKKTGNVNFISFWIFHLGIMLWLVYGAFSTKENPYMLLNVIIADGISIFINGVMMYLLYHYKKEINLTKKLIAGGFIILTWLVSIALILIWSLSSTIRITSQQALVFSLIAPSLTTFAFVPQLIQSIKTKNWKGVSHWMIFLFTINNIVWIVFWVGNIIKVSNAGNPIYDLIGALIWQSISLAIYSYQYVATLYYNNLDKKKLQKEEEMA</sequence>
<evidence type="ECO:0000256" key="4">
    <source>
        <dbReference type="ARBA" id="ARBA00023136"/>
    </source>
</evidence>
<dbReference type="AlphaFoldDB" id="D5E4J6"/>
<feature type="transmembrane region" description="Helical" evidence="5">
    <location>
        <begin position="6"/>
        <end position="27"/>
    </location>
</feature>
<feature type="transmembrane region" description="Helical" evidence="5">
    <location>
        <begin position="102"/>
        <end position="124"/>
    </location>
</feature>
<dbReference type="RefSeq" id="WP_013054506.1">
    <property type="nucleotide sequence ID" value="NC_014014.1"/>
</dbReference>
<accession>D5E4J6</accession>
<protein>
    <submittedName>
        <fullName evidence="6">Putative membrane protein</fullName>
    </submittedName>
</protein>
<keyword evidence="2 5" id="KW-0812">Transmembrane</keyword>
<evidence type="ECO:0000256" key="3">
    <source>
        <dbReference type="ARBA" id="ARBA00022989"/>
    </source>
</evidence>
<dbReference type="HOGENOM" id="CLU_099419_0_0_14"/>
<evidence type="ECO:0000256" key="1">
    <source>
        <dbReference type="ARBA" id="ARBA00004141"/>
    </source>
</evidence>
<feature type="transmembrane region" description="Helical" evidence="5">
    <location>
        <begin position="65"/>
        <end position="90"/>
    </location>
</feature>
<feature type="transmembrane region" description="Helical" evidence="5">
    <location>
        <begin position="167"/>
        <end position="186"/>
    </location>
</feature>
<dbReference type="InterPro" id="IPR006603">
    <property type="entry name" value="PQ-loop_rpt"/>
</dbReference>
<keyword evidence="7" id="KW-1185">Reference proteome</keyword>
<keyword evidence="3 5" id="KW-1133">Transmembrane helix</keyword>